<dbReference type="EMBL" id="ONZQ02000011">
    <property type="protein sequence ID" value="SPO04721.1"/>
    <property type="molecule type" value="Genomic_DNA"/>
</dbReference>
<proteinExistence type="predicted"/>
<gene>
    <name evidence="1" type="ORF">DNG_07406</name>
</gene>
<name>A0AAE8N1K2_9PEZI</name>
<dbReference type="Proteomes" id="UP001187682">
    <property type="component" value="Unassembled WGS sequence"/>
</dbReference>
<evidence type="ECO:0000313" key="2">
    <source>
        <dbReference type="Proteomes" id="UP001187682"/>
    </source>
</evidence>
<organism evidence="1 2">
    <name type="scientific">Cephalotrichum gorgonifer</name>
    <dbReference type="NCBI Taxonomy" id="2041049"/>
    <lineage>
        <taxon>Eukaryota</taxon>
        <taxon>Fungi</taxon>
        <taxon>Dikarya</taxon>
        <taxon>Ascomycota</taxon>
        <taxon>Pezizomycotina</taxon>
        <taxon>Sordariomycetes</taxon>
        <taxon>Hypocreomycetidae</taxon>
        <taxon>Microascales</taxon>
        <taxon>Microascaceae</taxon>
        <taxon>Cephalotrichum</taxon>
    </lineage>
</organism>
<sequence length="120" mass="12629">MESQAGENCIEGGRRAEYGSNDLAKRAQHNLDREHDWPQHGVLRHRVSELAIHPGGTGEEDGASPAVYLSVGASETAAARQGSDPGGAKVMERRGAQDVVALAVEAGESPGAYGPLEELR</sequence>
<reference evidence="1" key="1">
    <citation type="submission" date="2018-03" db="EMBL/GenBank/DDBJ databases">
        <authorList>
            <person name="Guldener U."/>
        </authorList>
    </citation>
    <scope>NUCLEOTIDE SEQUENCE</scope>
</reference>
<accession>A0AAE8N1K2</accession>
<evidence type="ECO:0000313" key="1">
    <source>
        <dbReference type="EMBL" id="SPO04721.1"/>
    </source>
</evidence>
<comment type="caution">
    <text evidence="1">The sequence shown here is derived from an EMBL/GenBank/DDBJ whole genome shotgun (WGS) entry which is preliminary data.</text>
</comment>
<dbReference type="AlphaFoldDB" id="A0AAE8N1K2"/>
<protein>
    <submittedName>
        <fullName evidence="1">Uncharacterized protein</fullName>
    </submittedName>
</protein>
<keyword evidence="2" id="KW-1185">Reference proteome</keyword>